<protein>
    <recommendedName>
        <fullName evidence="6">Retrotransposon gag domain-containing protein</fullName>
    </recommendedName>
</protein>
<comment type="caution">
    <text evidence="4">The sequence shown here is derived from an EMBL/GenBank/DDBJ whole genome shotgun (WGS) entry which is preliminary data.</text>
</comment>
<feature type="transmembrane region" description="Helical" evidence="3">
    <location>
        <begin position="992"/>
        <end position="1016"/>
    </location>
</feature>
<accession>A0ABP0P5P2</accession>
<dbReference type="EMBL" id="CAXAMN010022573">
    <property type="protein sequence ID" value="CAK9070928.1"/>
    <property type="molecule type" value="Genomic_DNA"/>
</dbReference>
<keyword evidence="3" id="KW-1133">Transmembrane helix</keyword>
<organism evidence="4 5">
    <name type="scientific">Durusdinium trenchii</name>
    <dbReference type="NCBI Taxonomy" id="1381693"/>
    <lineage>
        <taxon>Eukaryota</taxon>
        <taxon>Sar</taxon>
        <taxon>Alveolata</taxon>
        <taxon>Dinophyceae</taxon>
        <taxon>Suessiales</taxon>
        <taxon>Symbiodiniaceae</taxon>
        <taxon>Durusdinium</taxon>
    </lineage>
</organism>
<feature type="coiled-coil region" evidence="1">
    <location>
        <begin position="1036"/>
        <end position="1063"/>
    </location>
</feature>
<evidence type="ECO:0000256" key="1">
    <source>
        <dbReference type="SAM" id="Coils"/>
    </source>
</evidence>
<feature type="region of interest" description="Disordered" evidence="2">
    <location>
        <begin position="793"/>
        <end position="816"/>
    </location>
</feature>
<dbReference type="Proteomes" id="UP001642484">
    <property type="component" value="Unassembled WGS sequence"/>
</dbReference>
<reference evidence="4 5" key="1">
    <citation type="submission" date="2024-02" db="EMBL/GenBank/DDBJ databases">
        <authorList>
            <person name="Chen Y."/>
            <person name="Shah S."/>
            <person name="Dougan E. K."/>
            <person name="Thang M."/>
            <person name="Chan C."/>
        </authorList>
    </citation>
    <scope>NUCLEOTIDE SEQUENCE [LARGE SCALE GENOMIC DNA]</scope>
</reference>
<gene>
    <name evidence="4" type="ORF">CCMP2556_LOCUS34904</name>
</gene>
<name>A0ABP0P5P2_9DINO</name>
<keyword evidence="3" id="KW-0472">Membrane</keyword>
<keyword evidence="5" id="KW-1185">Reference proteome</keyword>
<evidence type="ECO:0000256" key="3">
    <source>
        <dbReference type="SAM" id="Phobius"/>
    </source>
</evidence>
<evidence type="ECO:0000313" key="5">
    <source>
        <dbReference type="Proteomes" id="UP001642484"/>
    </source>
</evidence>
<feature type="compositionally biased region" description="Polar residues" evidence="2">
    <location>
        <begin position="800"/>
        <end position="809"/>
    </location>
</feature>
<feature type="region of interest" description="Disordered" evidence="2">
    <location>
        <begin position="1114"/>
        <end position="1136"/>
    </location>
</feature>
<sequence>MAPKQQSNGPGQATSSQAAGQTNVHSGVSTAKLDNYVPVFSNNMQDYREFRKRCEIYRKKMQLGNRTNEVVYNLVTLMTGKAWDLVEDMTMEQMSGEDAYDLLFTRLDRGFRFDPLTELPDDFEQYFVKLQRKPHQTLQDYMNDYTRCERRLKVTHNVELPEKVRAWWFLRRSGITKEQRQLILTNTGTTGLTIEEVMKSMSFILGQDSTLQSSSSTSRWSRPMGKPVDTFYCDEDTQYDWPAGSEDFAIDPSPTYFGEDYEWDDWHEGSSEQFDEVALAEHCEQVYDVDEYDDVLANYQDAKAQMNALRTSRGFYPVDGGAASVLGSACQIRKYLRFLLEQGYNIHDIPMFHCEKGFKYGNSMKETTNKCIVLPVFLSNSRIDVLTYVIQGTAPILVGRPMLEKLGLIVDYRSKQMKWPDTDWEDLLTGSKGEHLLHLGKDIRRCIAQEPTMVLLPEDVESHVGEPIEQGVQKLLEEVMIAENANPALEPTQTVTSAHTRRVNDGIEEIETVKRLHGHMLRKFERQAEEACRREDKIMRVSQTINKETKCRVIWEVFVGEGRTTKHLSKFPHVVTEVFSLQTGWDFRIGSHRSKFLQRLRKEEPDELLLAPMCKLWSPIQELNIARSEKYKQKLSEEREYNHDTILTMCSVAYQEQYKEEDEPESVLAEEDGDVEMIPVEQQPQQLEAQAEVPDVEQDILKYYREDAEKEVDSVTSNAQLRTQVGKAAMNYVVRLHKNLGHPGTDVLCRMLEEVQATDNVMTAAKRYVCPECYIRQGPAGMPGAVLMYQRGRNDGTTDRPMSTGSPSTDVPECPPSVVGDEHKREAEDDISELALKPESTAADCGSSAIIIDAKALYDSLKKDGIGSSADKRAGIEILCIKEEIHRLKTELRWVSSERMLADGLTKLHTRQQMVEMLRSGWLSIVHDSSYTAAKKKDKEARQESTARTFGYTNNVAARISMVVAASSAPAVGAMNETEELSDFENTWSDFFFSYMFGVTVVSLLVGIPMVGCGVYKCMCKFIDFVRTLIWQQKIIYMLRAEARELRNEVEESRDELLRIRTRLVRMRVGGCYYTESGTRWHVFNDCHSFRSSSRVLNKDGMCRVCWTRLQEETSGEVPTPPHGWNEDTDGQDDEA</sequence>
<keyword evidence="3" id="KW-0812">Transmembrane</keyword>
<evidence type="ECO:0000313" key="4">
    <source>
        <dbReference type="EMBL" id="CAK9070928.1"/>
    </source>
</evidence>
<proteinExistence type="predicted"/>
<feature type="compositionally biased region" description="Acidic residues" evidence="2">
    <location>
        <begin position="1127"/>
        <end position="1136"/>
    </location>
</feature>
<keyword evidence="1" id="KW-0175">Coiled coil</keyword>
<feature type="region of interest" description="Disordered" evidence="2">
    <location>
        <begin position="1"/>
        <end position="25"/>
    </location>
</feature>
<evidence type="ECO:0008006" key="6">
    <source>
        <dbReference type="Google" id="ProtNLM"/>
    </source>
</evidence>
<evidence type="ECO:0000256" key="2">
    <source>
        <dbReference type="SAM" id="MobiDB-lite"/>
    </source>
</evidence>